<protein>
    <recommendedName>
        <fullName evidence="3">Lipoprotein</fullName>
    </recommendedName>
</protein>
<evidence type="ECO:0000313" key="2">
    <source>
        <dbReference type="Proteomes" id="UP001058553"/>
    </source>
</evidence>
<name>A0ABY5X4Z2_ERWPY</name>
<evidence type="ECO:0000313" key="1">
    <source>
        <dbReference type="EMBL" id="UWS32437.1"/>
    </source>
</evidence>
<evidence type="ECO:0008006" key="3">
    <source>
        <dbReference type="Google" id="ProtNLM"/>
    </source>
</evidence>
<proteinExistence type="predicted"/>
<dbReference type="RefSeq" id="WP_259817911.1">
    <property type="nucleotide sequence ID" value="NZ_CP103445.1"/>
</dbReference>
<dbReference type="PROSITE" id="PS51257">
    <property type="entry name" value="PROKAR_LIPOPROTEIN"/>
    <property type="match status" value="1"/>
</dbReference>
<gene>
    <name evidence="1" type="ORF">NYP84_12390</name>
</gene>
<dbReference type="EMBL" id="CP103445">
    <property type="protein sequence ID" value="UWS32437.1"/>
    <property type="molecule type" value="Genomic_DNA"/>
</dbReference>
<keyword evidence="2" id="KW-1185">Reference proteome</keyword>
<reference evidence="1" key="1">
    <citation type="submission" date="2022-07" db="EMBL/GenBank/DDBJ databases">
        <title>Genetic diversity of Erwinia pyrifoliae.</title>
        <authorList>
            <person name="Park D.S."/>
            <person name="Ham H."/>
        </authorList>
    </citation>
    <scope>NUCLEOTIDE SEQUENCE</scope>
    <source>
        <strain evidence="1">CP201486</strain>
    </source>
</reference>
<sequence>MNRSGRWSTPDCSPRPAVIRLLLYVLVLSACSSNEQGKICVGKVETLSGQPLGMLQGRIIDRFSSFSVNLPSLKLDSGPLHSNDRQLYIPTAVTEDNWLTQRISDHRFALINASKDQAITLTCP</sequence>
<dbReference type="Proteomes" id="UP001058553">
    <property type="component" value="Chromosome"/>
</dbReference>
<accession>A0ABY5X4Z2</accession>
<organism evidence="1 2">
    <name type="scientific">Erwinia pyrifoliae</name>
    <dbReference type="NCBI Taxonomy" id="79967"/>
    <lineage>
        <taxon>Bacteria</taxon>
        <taxon>Pseudomonadati</taxon>
        <taxon>Pseudomonadota</taxon>
        <taxon>Gammaproteobacteria</taxon>
        <taxon>Enterobacterales</taxon>
        <taxon>Erwiniaceae</taxon>
        <taxon>Erwinia</taxon>
    </lineage>
</organism>